<accession>A0A644VYH0</accession>
<feature type="transmembrane region" description="Helical" evidence="1">
    <location>
        <begin position="6"/>
        <end position="30"/>
    </location>
</feature>
<protein>
    <submittedName>
        <fullName evidence="2">Uncharacterized protein</fullName>
    </submittedName>
</protein>
<dbReference type="AlphaFoldDB" id="A0A644VYH0"/>
<proteinExistence type="predicted"/>
<comment type="caution">
    <text evidence="2">The sequence shown here is derived from an EMBL/GenBank/DDBJ whole genome shotgun (WGS) entry which is preliminary data.</text>
</comment>
<evidence type="ECO:0000313" key="2">
    <source>
        <dbReference type="EMBL" id="MPL96525.1"/>
    </source>
</evidence>
<gene>
    <name evidence="2" type="ORF">SDC9_42707</name>
</gene>
<name>A0A644VYH0_9ZZZZ</name>
<feature type="transmembrane region" description="Helical" evidence="1">
    <location>
        <begin position="91"/>
        <end position="112"/>
    </location>
</feature>
<feature type="transmembrane region" description="Helical" evidence="1">
    <location>
        <begin position="51"/>
        <end position="71"/>
    </location>
</feature>
<reference evidence="2" key="1">
    <citation type="submission" date="2019-08" db="EMBL/GenBank/DDBJ databases">
        <authorList>
            <person name="Kucharzyk K."/>
            <person name="Murdoch R.W."/>
            <person name="Higgins S."/>
            <person name="Loffler F."/>
        </authorList>
    </citation>
    <scope>NUCLEOTIDE SEQUENCE</scope>
</reference>
<keyword evidence="1" id="KW-1133">Transmembrane helix</keyword>
<sequence length="114" mass="12798">MRPQWLVWVVFAFVIGNAMCLILDGVWIGTAEQNFFNALLGFQVMSYTDSTMANIGITIANFTNGLIGFFTHALPKLVAWDYSFLDGGWSVIKWFLLWPISAGTVLGVILSFRR</sequence>
<keyword evidence="1" id="KW-0472">Membrane</keyword>
<organism evidence="2">
    <name type="scientific">bioreactor metagenome</name>
    <dbReference type="NCBI Taxonomy" id="1076179"/>
    <lineage>
        <taxon>unclassified sequences</taxon>
        <taxon>metagenomes</taxon>
        <taxon>ecological metagenomes</taxon>
    </lineage>
</organism>
<evidence type="ECO:0000256" key="1">
    <source>
        <dbReference type="SAM" id="Phobius"/>
    </source>
</evidence>
<dbReference type="EMBL" id="VSSQ01000513">
    <property type="protein sequence ID" value="MPL96525.1"/>
    <property type="molecule type" value="Genomic_DNA"/>
</dbReference>
<keyword evidence="1" id="KW-0812">Transmembrane</keyword>